<dbReference type="Proteomes" id="UP000310039">
    <property type="component" value="Unassembled WGS sequence"/>
</dbReference>
<gene>
    <name evidence="2" type="ORF">D6C84_07254</name>
</gene>
<feature type="compositionally biased region" description="Basic residues" evidence="1">
    <location>
        <begin position="145"/>
        <end position="164"/>
    </location>
</feature>
<dbReference type="AlphaFoldDB" id="A0A4S9XLK5"/>
<organism evidence="2 3">
    <name type="scientific">Aureobasidium pullulans</name>
    <name type="common">Black yeast</name>
    <name type="synonym">Pullularia pullulans</name>
    <dbReference type="NCBI Taxonomy" id="5580"/>
    <lineage>
        <taxon>Eukaryota</taxon>
        <taxon>Fungi</taxon>
        <taxon>Dikarya</taxon>
        <taxon>Ascomycota</taxon>
        <taxon>Pezizomycotina</taxon>
        <taxon>Dothideomycetes</taxon>
        <taxon>Dothideomycetidae</taxon>
        <taxon>Dothideales</taxon>
        <taxon>Saccotheciaceae</taxon>
        <taxon>Aureobasidium</taxon>
    </lineage>
</organism>
<dbReference type="EMBL" id="QZBT01000122">
    <property type="protein sequence ID" value="THZ80642.1"/>
    <property type="molecule type" value="Genomic_DNA"/>
</dbReference>
<evidence type="ECO:0000313" key="3">
    <source>
        <dbReference type="Proteomes" id="UP000310039"/>
    </source>
</evidence>
<proteinExistence type="predicted"/>
<reference evidence="2 3" key="1">
    <citation type="submission" date="2018-10" db="EMBL/GenBank/DDBJ databases">
        <title>Fifty Aureobasidium pullulans genomes reveal a recombining polyextremotolerant generalist.</title>
        <authorList>
            <person name="Gostincar C."/>
            <person name="Turk M."/>
            <person name="Zajc J."/>
            <person name="Gunde-Cimerman N."/>
        </authorList>
    </citation>
    <scope>NUCLEOTIDE SEQUENCE [LARGE SCALE GENOMIC DNA]</scope>
    <source>
        <strain evidence="2 3">EXF-3403</strain>
    </source>
</reference>
<name>A0A4S9XLK5_AURPU</name>
<protein>
    <submittedName>
        <fullName evidence="2">Uncharacterized protein</fullName>
    </submittedName>
</protein>
<sequence length="357" mass="40217">MIPPAFVRDFPLRLRNAGISEGMVYNAAPLNEFSPDSYPRGPIPFPRIEGLPDPLRPTYAQNEHTETTPSDYWHNQVQSPRLDSMTNDEGLTAMRNIVLHVAANMYSKRGKGDAHDPGPQSPPNVYGSKTESYVIRRSPESVTKSAKRRKQHRNTPVVRRRGKLLKTDSKAMASIPKETTNIQLLPRHDAPTDTEATAPDGKICVCPQPECEQHFHKDTTRALVVEYLMYDHHTEFSALKGETRCPFGWNKGFHDCDLLKLHIQKIECEMDEMVGSETFSDAAEYQDRLSFKSGRFGCGPCDMGFDALDELFSHTHDGGCLYMIDNDIMTAIPTVDEGGVADLLQPQLLQRLAFKRR</sequence>
<evidence type="ECO:0000313" key="2">
    <source>
        <dbReference type="EMBL" id="THZ80642.1"/>
    </source>
</evidence>
<feature type="region of interest" description="Disordered" evidence="1">
    <location>
        <begin position="108"/>
        <end position="168"/>
    </location>
</feature>
<evidence type="ECO:0000256" key="1">
    <source>
        <dbReference type="SAM" id="MobiDB-lite"/>
    </source>
</evidence>
<comment type="caution">
    <text evidence="2">The sequence shown here is derived from an EMBL/GenBank/DDBJ whole genome shotgun (WGS) entry which is preliminary data.</text>
</comment>
<accession>A0A4S9XLK5</accession>